<sequence length="354" mass="39025">MKTITTLFIFCLFLSCSSKSDDGTQTENTSASFDLTAVKVTNASGDAPVKGDEITITMTVKNTGSSSGTVAISPKLSSSRFGDYHNVALDAVERTLQAGETTQLTLTVGPFFKDAIKEKHYALGSGEYFFEAFELNGADDKEFEGRIFQVATSNRVLVPVIYDPTYFSKVNYNGSMKTYLEQAFTRKVELYNEGNYTEFEGGLDEMMDIEHLFYTIPTGNVSAYDAEGGLCEKAIALGGDALGLTKDWEGPVGTQGNNHGFDYLMAITPDSFGGVACGWIDVQVTGVFDFDLSIDRSQILIIHETSHLLGSPHCDQYDVEGYVMCGGEKHRKYIDHGIFVYYQRSRDMMSNKFD</sequence>
<evidence type="ECO:0000256" key="1">
    <source>
        <dbReference type="SAM" id="SignalP"/>
    </source>
</evidence>
<accession>A3XHD4</accession>
<dbReference type="OrthoDB" id="1496095at2"/>
<protein>
    <submittedName>
        <fullName evidence="2">Uncharacterized protein</fullName>
    </submittedName>
</protein>
<dbReference type="RefSeq" id="WP_009781787.1">
    <property type="nucleotide sequence ID" value="NZ_CH672395.1"/>
</dbReference>
<name>A3XHD4_LEEBM</name>
<dbReference type="HOGENOM" id="CLU_782547_0_0_10"/>
<dbReference type="Proteomes" id="UP000001601">
    <property type="component" value="Unassembled WGS sequence"/>
</dbReference>
<dbReference type="STRING" id="398720.MED217_17235"/>
<feature type="signal peptide" evidence="1">
    <location>
        <begin position="1"/>
        <end position="20"/>
    </location>
</feature>
<proteinExistence type="predicted"/>
<dbReference type="Gene3D" id="2.60.40.10">
    <property type="entry name" value="Immunoglobulins"/>
    <property type="match status" value="1"/>
</dbReference>
<dbReference type="InterPro" id="IPR013783">
    <property type="entry name" value="Ig-like_fold"/>
</dbReference>
<dbReference type="AlphaFoldDB" id="A3XHD4"/>
<gene>
    <name evidence="2" type="ORF">MED217_17235</name>
</gene>
<dbReference type="EMBL" id="AANC01000001">
    <property type="protein sequence ID" value="EAQ51308.1"/>
    <property type="molecule type" value="Genomic_DNA"/>
</dbReference>
<dbReference type="SUPFAM" id="SSF55486">
    <property type="entry name" value="Metalloproteases ('zincins'), catalytic domain"/>
    <property type="match status" value="1"/>
</dbReference>
<evidence type="ECO:0000313" key="3">
    <source>
        <dbReference type="Proteomes" id="UP000001601"/>
    </source>
</evidence>
<feature type="chain" id="PRO_5002662823" evidence="1">
    <location>
        <begin position="21"/>
        <end position="354"/>
    </location>
</feature>
<keyword evidence="3" id="KW-1185">Reference proteome</keyword>
<evidence type="ECO:0000313" key="2">
    <source>
        <dbReference type="EMBL" id="EAQ51308.1"/>
    </source>
</evidence>
<dbReference type="PROSITE" id="PS51257">
    <property type="entry name" value="PROKAR_LIPOPROTEIN"/>
    <property type="match status" value="1"/>
</dbReference>
<reference evidence="2 3" key="1">
    <citation type="journal article" date="2007" name="Nature">
        <title>Light stimulates growth of proteorhodopsin-containing marine Flavobacteria.</title>
        <authorList>
            <person name="Gomez-Consarnau L."/>
            <person name="Gonzalez J.M."/>
            <person name="Coll-Llado M."/>
            <person name="Gourdon P."/>
            <person name="Pascher T."/>
            <person name="Neutze R."/>
            <person name="Pedros-Alio C."/>
            <person name="Pinhassi J."/>
        </authorList>
    </citation>
    <scope>NUCLEOTIDE SEQUENCE [LARGE SCALE GENOMIC DNA]</scope>
    <source>
        <strain evidence="2 3">MED217</strain>
    </source>
</reference>
<comment type="caution">
    <text evidence="2">The sequence shown here is derived from an EMBL/GenBank/DDBJ whole genome shotgun (WGS) entry which is preliminary data.</text>
</comment>
<keyword evidence="1" id="KW-0732">Signal</keyword>
<organism evidence="2 3">
    <name type="scientific">Leeuwenhoekiella blandensis (strain CECT 7118 / CCUG 51940 / KCTC 22103 / MED217)</name>
    <name type="common">Flavobacterium sp. (strain MED217)</name>
    <dbReference type="NCBI Taxonomy" id="398720"/>
    <lineage>
        <taxon>Bacteria</taxon>
        <taxon>Pseudomonadati</taxon>
        <taxon>Bacteroidota</taxon>
        <taxon>Flavobacteriia</taxon>
        <taxon>Flavobacteriales</taxon>
        <taxon>Flavobacteriaceae</taxon>
        <taxon>Leeuwenhoekiella</taxon>
    </lineage>
</organism>